<evidence type="ECO:0000256" key="8">
    <source>
        <dbReference type="ARBA" id="ARBA00023136"/>
    </source>
</evidence>
<evidence type="ECO:0000313" key="15">
    <source>
        <dbReference type="EMBL" id="GES02726.1"/>
    </source>
</evidence>
<evidence type="ECO:0000313" key="16">
    <source>
        <dbReference type="Proteomes" id="UP000334990"/>
    </source>
</evidence>
<dbReference type="InterPro" id="IPR055344">
    <property type="entry name" value="SecD_SecF_C_bact"/>
</dbReference>
<dbReference type="PANTHER" id="PTHR30081:SF1">
    <property type="entry name" value="PROTEIN TRANSLOCASE SUBUNIT SECD"/>
    <property type="match status" value="1"/>
</dbReference>
<keyword evidence="7 9" id="KW-0811">Translocation</keyword>
<organism evidence="15 16">
    <name type="scientific">Acrocarpospora corrugata</name>
    <dbReference type="NCBI Taxonomy" id="35763"/>
    <lineage>
        <taxon>Bacteria</taxon>
        <taxon>Bacillati</taxon>
        <taxon>Actinomycetota</taxon>
        <taxon>Actinomycetes</taxon>
        <taxon>Streptosporangiales</taxon>
        <taxon>Streptosporangiaceae</taxon>
        <taxon>Acrocarpospora</taxon>
    </lineage>
</organism>
<dbReference type="Pfam" id="PF07549">
    <property type="entry name" value="Sec_GG"/>
    <property type="match status" value="2"/>
</dbReference>
<dbReference type="Gene3D" id="3.30.1360.200">
    <property type="match status" value="1"/>
</dbReference>
<evidence type="ECO:0000256" key="2">
    <source>
        <dbReference type="ARBA" id="ARBA00022448"/>
    </source>
</evidence>
<sequence>MTRTSVWRALAALAVIATSLTIAVGVSPRLGLDLRGGTQLVFEARDSPTAAADSDAADRALDVLRRRADMLGVVDPALVRSGERRIIVELPGVLDPRQAAEVIGRTAQLTIHPVLALAEENDQAAPRDESGQRLRLGPAAISGDGVSGAGERTDPQRGPGWSVGVEFRDARAWQRLTGAATCADPGDPRRRIAIVLDREIISSPRLNPSVPCGTGIPGGSTDITGSFGYEQARDLAVLIKGGALPVPLDLVEQRSVGPTLGAEAIEASAKAAITGLALTALFIITVYRLAGLLATVALAAYGLISYAALTAMGATFTLPGLAGFVLAVGIAIDACVLIFERAREEHARSSRRALDLGFKHAWSAIADSNTTTLIAAGILFLLAAGPVKGFGVTLGIGVLASLVSAMLITRVLTQAFLGRVGPKVTGIGSPGRIKTWLTRRNPSLMSGRRWWLALAGGLVVVALAGTFTRGLNFGVEFTGGRAVEFTTTGTIPAEVARQAVAGHPSAVVHSSAGVVSVRAGQLTPADVAGIQDALAAQAGKVTKLRDEFIGPSMGAELRRNAAIALGVAVAAQLAYLAVRFRWTFGAAAVLALLVDVTVVVGLFAWLNKPVDGIFLAALLTIIGYSVNDKVVVFDRVRELWTGRAKHDLTEVVNSAILRTVPRTVNTGLGALFVLIALATFGGETLHDFAIALITGIVAGTLSSSFVAGPIAIALNRFDRRPPPEPAGPRTSRPRPGTGAVL</sequence>
<comment type="similarity">
    <text evidence="9">Belongs to the SecD/SecF family. SecD subfamily.</text>
</comment>
<keyword evidence="8 9" id="KW-0472">Membrane</keyword>
<dbReference type="OrthoDB" id="9774769at2"/>
<dbReference type="InterPro" id="IPR022813">
    <property type="entry name" value="SecD/SecF_arch_bac"/>
</dbReference>
<dbReference type="InterPro" id="IPR005791">
    <property type="entry name" value="SecD"/>
</dbReference>
<dbReference type="NCBIfam" id="TIGR00966">
    <property type="entry name" value="transloc_SecF"/>
    <property type="match status" value="1"/>
</dbReference>
<evidence type="ECO:0000259" key="14">
    <source>
        <dbReference type="Pfam" id="PF22599"/>
    </source>
</evidence>
<feature type="transmembrane region" description="Helical" evidence="9">
    <location>
        <begin position="664"/>
        <end position="682"/>
    </location>
</feature>
<feature type="transmembrane region" description="Helical" evidence="9">
    <location>
        <begin position="320"/>
        <end position="339"/>
    </location>
</feature>
<feature type="region of interest" description="Disordered" evidence="11">
    <location>
        <begin position="717"/>
        <end position="741"/>
    </location>
</feature>
<comment type="function">
    <text evidence="9">Part of the Sec protein translocase complex. Interacts with the SecYEG preprotein conducting channel. SecDF uses the proton motive force (PMF) to complete protein translocation after the ATP-dependent function of SecA.</text>
</comment>
<dbReference type="GO" id="GO:0065002">
    <property type="term" value="P:intracellular protein transmembrane transport"/>
    <property type="evidence" value="ECO:0007669"/>
    <property type="project" value="UniProtKB-UniRule"/>
</dbReference>
<proteinExistence type="inferred from homology"/>
<dbReference type="EMBL" id="BLAD01000061">
    <property type="protein sequence ID" value="GES02726.1"/>
    <property type="molecule type" value="Genomic_DNA"/>
</dbReference>
<dbReference type="Pfam" id="PF21760">
    <property type="entry name" value="SecD_1st"/>
    <property type="match status" value="1"/>
</dbReference>
<dbReference type="InterPro" id="IPR048631">
    <property type="entry name" value="SecD_1st"/>
</dbReference>
<evidence type="ECO:0000256" key="7">
    <source>
        <dbReference type="ARBA" id="ARBA00023010"/>
    </source>
</evidence>
<dbReference type="GO" id="GO:0015450">
    <property type="term" value="F:protein-transporting ATPase activity"/>
    <property type="evidence" value="ECO:0007669"/>
    <property type="project" value="InterPro"/>
</dbReference>
<dbReference type="InterPro" id="IPR054384">
    <property type="entry name" value="SecDF_P1_head"/>
</dbReference>
<evidence type="ECO:0000256" key="6">
    <source>
        <dbReference type="ARBA" id="ARBA00022989"/>
    </source>
</evidence>
<evidence type="ECO:0000256" key="4">
    <source>
        <dbReference type="ARBA" id="ARBA00022692"/>
    </source>
</evidence>
<evidence type="ECO:0000256" key="9">
    <source>
        <dbReference type="HAMAP-Rule" id="MF_01463"/>
    </source>
</evidence>
<gene>
    <name evidence="9" type="primary">secD</name>
    <name evidence="10" type="synonym">secF</name>
    <name evidence="15" type="ORF">Acor_47920</name>
</gene>
<dbReference type="PRINTS" id="PR01755">
    <property type="entry name" value="SECFTRNLCASE"/>
</dbReference>
<dbReference type="Gene3D" id="1.20.1640.10">
    <property type="entry name" value="Multidrug efflux transporter AcrB transmembrane domain"/>
    <property type="match status" value="2"/>
</dbReference>
<dbReference type="RefSeq" id="WP_155338940.1">
    <property type="nucleotide sequence ID" value="NZ_BAAABN010000011.1"/>
</dbReference>
<feature type="domain" description="SecDF P1 head subdomain" evidence="14">
    <location>
        <begin position="127"/>
        <end position="246"/>
    </location>
</feature>
<feature type="region of interest" description="Disordered" evidence="11">
    <location>
        <begin position="137"/>
        <end position="162"/>
    </location>
</feature>
<dbReference type="InterPro" id="IPR022645">
    <property type="entry name" value="SecD/SecF_bac"/>
</dbReference>
<evidence type="ECO:0000256" key="10">
    <source>
        <dbReference type="HAMAP-Rule" id="MF_01464"/>
    </source>
</evidence>
<evidence type="ECO:0000259" key="13">
    <source>
        <dbReference type="Pfam" id="PF21760"/>
    </source>
</evidence>
<dbReference type="PANTHER" id="PTHR30081">
    <property type="entry name" value="PROTEIN-EXPORT MEMBRANE PROTEIN SEC"/>
    <property type="match status" value="1"/>
</dbReference>
<keyword evidence="16" id="KW-1185">Reference proteome</keyword>
<comment type="subcellular location">
    <subcellularLocation>
        <location evidence="1 9">Cell membrane</location>
        <topology evidence="1 9">Multi-pass membrane protein</topology>
    </subcellularLocation>
</comment>
<feature type="transmembrane region" description="Helical" evidence="9">
    <location>
        <begin position="267"/>
        <end position="287"/>
    </location>
</feature>
<dbReference type="HAMAP" id="MF_01463_B">
    <property type="entry name" value="SecD_B"/>
    <property type="match status" value="1"/>
</dbReference>
<keyword evidence="3 9" id="KW-1003">Cell membrane</keyword>
<evidence type="ECO:0000256" key="1">
    <source>
        <dbReference type="ARBA" id="ARBA00004651"/>
    </source>
</evidence>
<dbReference type="NCBIfam" id="TIGR01129">
    <property type="entry name" value="secD"/>
    <property type="match status" value="1"/>
</dbReference>
<feature type="domain" description="Protein export membrane protein SecD/SecF C-terminal" evidence="12">
    <location>
        <begin position="252"/>
        <end position="412"/>
    </location>
</feature>
<dbReference type="GO" id="GO:0005886">
    <property type="term" value="C:plasma membrane"/>
    <property type="evidence" value="ECO:0007669"/>
    <property type="project" value="UniProtKB-SubCell"/>
</dbReference>
<dbReference type="HAMAP" id="MF_01464_B">
    <property type="entry name" value="SecF_B"/>
    <property type="match status" value="1"/>
</dbReference>
<feature type="transmembrane region" description="Helical" evidence="9">
    <location>
        <begin position="292"/>
        <end position="314"/>
    </location>
</feature>
<feature type="domain" description="Protein export membrane protein SecD/SecF C-terminal" evidence="12">
    <location>
        <begin position="533"/>
        <end position="715"/>
    </location>
</feature>
<comment type="similarity">
    <text evidence="10">Belongs to the SecD/SecF family. SecF subfamily.</text>
</comment>
<dbReference type="GO" id="GO:0043952">
    <property type="term" value="P:protein transport by the Sec complex"/>
    <property type="evidence" value="ECO:0007669"/>
    <property type="project" value="UniProtKB-UniRule"/>
</dbReference>
<dbReference type="SUPFAM" id="SSF82866">
    <property type="entry name" value="Multidrug efflux transporter AcrB transmembrane domain"/>
    <property type="match status" value="2"/>
</dbReference>
<dbReference type="Pfam" id="PF22599">
    <property type="entry name" value="SecDF_P1_head"/>
    <property type="match status" value="1"/>
</dbReference>
<dbReference type="GO" id="GO:0006605">
    <property type="term" value="P:protein targeting"/>
    <property type="evidence" value="ECO:0007669"/>
    <property type="project" value="UniProtKB-UniRule"/>
</dbReference>
<protein>
    <recommendedName>
        <fullName evidence="9 10">Multifunctional fusion protein</fullName>
    </recommendedName>
    <domain>
        <recommendedName>
            <fullName evidence="9">Protein translocase subunit SecD</fullName>
        </recommendedName>
    </domain>
    <domain>
        <recommendedName>
            <fullName evidence="10">Protein-export membrane protein SecF</fullName>
        </recommendedName>
    </domain>
</protein>
<dbReference type="NCBIfam" id="TIGR00916">
    <property type="entry name" value="2A0604s01"/>
    <property type="match status" value="1"/>
</dbReference>
<evidence type="ECO:0000259" key="12">
    <source>
        <dbReference type="Pfam" id="PF02355"/>
    </source>
</evidence>
<feature type="transmembrane region" description="Helical" evidence="9">
    <location>
        <begin position="585"/>
        <end position="606"/>
    </location>
</feature>
<feature type="transmembrane region" description="Helical" evidence="9">
    <location>
        <begin position="561"/>
        <end position="578"/>
    </location>
</feature>
<comment type="caution">
    <text evidence="15">The sequence shown here is derived from an EMBL/GenBank/DDBJ whole genome shotgun (WGS) entry which is preliminary data.</text>
</comment>
<dbReference type="Gene3D" id="3.30.70.3400">
    <property type="match status" value="1"/>
</dbReference>
<comment type="subunit">
    <text evidence="10">Forms a complex with SecD. Part of the essential Sec protein translocation apparatus which comprises SecA, SecYEG and auxiliary proteins SecDF. Other proteins may also be involved.</text>
</comment>
<dbReference type="InterPro" id="IPR005665">
    <property type="entry name" value="SecF_bac"/>
</dbReference>
<evidence type="ECO:0000256" key="11">
    <source>
        <dbReference type="SAM" id="MobiDB-lite"/>
    </source>
</evidence>
<feature type="domain" description="Protein translocase subunit SecDF P1" evidence="13">
    <location>
        <begin position="58"/>
        <end position="114"/>
    </location>
</feature>
<dbReference type="InterPro" id="IPR022646">
    <property type="entry name" value="SecD/SecF_CS"/>
</dbReference>
<dbReference type="AlphaFoldDB" id="A0A5M3W1Y5"/>
<keyword evidence="6 9" id="KW-1133">Transmembrane helix</keyword>
<dbReference type="Proteomes" id="UP000334990">
    <property type="component" value="Unassembled WGS sequence"/>
</dbReference>
<dbReference type="Pfam" id="PF02355">
    <property type="entry name" value="SecD_SecF_C"/>
    <property type="match status" value="2"/>
</dbReference>
<dbReference type="NCBIfam" id="NF009583">
    <property type="entry name" value="PRK13024.1-3"/>
    <property type="match status" value="1"/>
</dbReference>
<keyword evidence="5 9" id="KW-0653">Protein transport</keyword>
<evidence type="ECO:0000256" key="5">
    <source>
        <dbReference type="ARBA" id="ARBA00022927"/>
    </source>
</evidence>
<feature type="transmembrane region" description="Helical" evidence="9">
    <location>
        <begin position="612"/>
        <end position="633"/>
    </location>
</feature>
<comment type="caution">
    <text evidence="9">Lacks conserved residue(s) required for the propagation of feature annotation.</text>
</comment>
<keyword evidence="4 9" id="KW-0812">Transmembrane</keyword>
<reference evidence="15 16" key="1">
    <citation type="submission" date="2019-10" db="EMBL/GenBank/DDBJ databases">
        <title>Whole genome shotgun sequence of Acrocarpospora corrugata NBRC 13972.</title>
        <authorList>
            <person name="Ichikawa N."/>
            <person name="Kimura A."/>
            <person name="Kitahashi Y."/>
            <person name="Komaki H."/>
            <person name="Oguchi A."/>
        </authorList>
    </citation>
    <scope>NUCLEOTIDE SEQUENCE [LARGE SCALE GENOMIC DNA]</scope>
    <source>
        <strain evidence="15 16">NBRC 13972</strain>
    </source>
</reference>
<feature type="transmembrane region" description="Helical" evidence="9">
    <location>
        <begin position="360"/>
        <end position="384"/>
    </location>
</feature>
<comment type="subunit">
    <text evidence="9">Forms a complex with SecF. Part of the essential Sec protein translocation apparatus which comprises SecA, SecYEG and auxiliary proteins SecDF. Other proteins may also be involved.</text>
</comment>
<feature type="transmembrane region" description="Helical" evidence="9">
    <location>
        <begin position="688"/>
        <end position="714"/>
    </location>
</feature>
<feature type="transmembrane region" description="Helical" evidence="9">
    <location>
        <begin position="390"/>
        <end position="413"/>
    </location>
</feature>
<accession>A0A5M3W1Y5</accession>
<name>A0A5M3W1Y5_9ACTN</name>
<feature type="transmembrane region" description="Helical" evidence="9">
    <location>
        <begin position="450"/>
        <end position="468"/>
    </location>
</feature>
<evidence type="ECO:0000256" key="3">
    <source>
        <dbReference type="ARBA" id="ARBA00022475"/>
    </source>
</evidence>
<keyword evidence="2 9" id="KW-0813">Transport</keyword>
<dbReference type="InterPro" id="IPR048634">
    <property type="entry name" value="SecD_SecF_C"/>
</dbReference>